<evidence type="ECO:0000313" key="14">
    <source>
        <dbReference type="Proteomes" id="UP000428330"/>
    </source>
</evidence>
<feature type="transmembrane region" description="Helical" evidence="11">
    <location>
        <begin position="60"/>
        <end position="80"/>
    </location>
</feature>
<keyword evidence="2" id="KW-1003">Cell membrane</keyword>
<proteinExistence type="predicted"/>
<dbReference type="InterPro" id="IPR000390">
    <property type="entry name" value="Small_drug/metabolite_transptr"/>
</dbReference>
<dbReference type="OrthoDB" id="9783707at2"/>
<feature type="domain" description="EamA" evidence="12">
    <location>
        <begin position="6"/>
        <end position="132"/>
    </location>
</feature>
<keyword evidence="5" id="KW-0441">Lipid A biosynthesis</keyword>
<keyword evidence="8 11" id="KW-1133">Transmembrane helix</keyword>
<comment type="subcellular location">
    <subcellularLocation>
        <location evidence="1">Cell membrane</location>
        <topology evidence="1">Multi-pass membrane protein</topology>
    </subcellularLocation>
</comment>
<evidence type="ECO:0000256" key="8">
    <source>
        <dbReference type="ARBA" id="ARBA00022989"/>
    </source>
</evidence>
<evidence type="ECO:0000256" key="1">
    <source>
        <dbReference type="ARBA" id="ARBA00004651"/>
    </source>
</evidence>
<dbReference type="Gene3D" id="1.10.3730.20">
    <property type="match status" value="2"/>
</dbReference>
<dbReference type="GO" id="GO:0009103">
    <property type="term" value="P:lipopolysaccharide biosynthetic process"/>
    <property type="evidence" value="ECO:0007669"/>
    <property type="project" value="UniProtKB-KW"/>
</dbReference>
<keyword evidence="6 11" id="KW-0812">Transmembrane</keyword>
<evidence type="ECO:0000256" key="5">
    <source>
        <dbReference type="ARBA" id="ARBA00022556"/>
    </source>
</evidence>
<feature type="transmembrane region" description="Helical" evidence="11">
    <location>
        <begin position="6"/>
        <end position="23"/>
    </location>
</feature>
<feature type="domain" description="EamA" evidence="12">
    <location>
        <begin position="147"/>
        <end position="277"/>
    </location>
</feature>
<dbReference type="Proteomes" id="UP000428330">
    <property type="component" value="Chromosome"/>
</dbReference>
<keyword evidence="4" id="KW-0997">Cell inner membrane</keyword>
<name>A0A6I6IUI3_9RHOB</name>
<gene>
    <name evidence="13" type="ORF">EI983_14415</name>
</gene>
<dbReference type="InterPro" id="IPR000620">
    <property type="entry name" value="EamA_dom"/>
</dbReference>
<dbReference type="EMBL" id="CP034348">
    <property type="protein sequence ID" value="QGX99391.1"/>
    <property type="molecule type" value="Genomic_DNA"/>
</dbReference>
<evidence type="ECO:0000256" key="11">
    <source>
        <dbReference type="SAM" id="Phobius"/>
    </source>
</evidence>
<evidence type="ECO:0000256" key="3">
    <source>
        <dbReference type="ARBA" id="ARBA00022516"/>
    </source>
</evidence>
<dbReference type="RefSeq" id="WP_157708073.1">
    <property type="nucleotide sequence ID" value="NZ_CP034348.1"/>
</dbReference>
<evidence type="ECO:0000256" key="6">
    <source>
        <dbReference type="ARBA" id="ARBA00022692"/>
    </source>
</evidence>
<evidence type="ECO:0000256" key="4">
    <source>
        <dbReference type="ARBA" id="ARBA00022519"/>
    </source>
</evidence>
<dbReference type="GO" id="GO:0005886">
    <property type="term" value="C:plasma membrane"/>
    <property type="evidence" value="ECO:0007669"/>
    <property type="project" value="UniProtKB-SubCell"/>
</dbReference>
<reference evidence="14" key="1">
    <citation type="submission" date="2018-12" db="EMBL/GenBank/DDBJ databases">
        <title>Complete genome sequence of Roseovarius sp. MME-070.</title>
        <authorList>
            <person name="Nam Y.-D."/>
            <person name="Kang J."/>
            <person name="Chung W.-H."/>
            <person name="Park Y.S."/>
        </authorList>
    </citation>
    <scope>NUCLEOTIDE SEQUENCE [LARGE SCALE GENOMIC DNA]</scope>
    <source>
        <strain evidence="14">MME-070</strain>
    </source>
</reference>
<dbReference type="GO" id="GO:0009245">
    <property type="term" value="P:lipid A biosynthetic process"/>
    <property type="evidence" value="ECO:0007669"/>
    <property type="project" value="UniProtKB-KW"/>
</dbReference>
<feature type="transmembrane region" description="Helical" evidence="11">
    <location>
        <begin position="92"/>
        <end position="112"/>
    </location>
</feature>
<dbReference type="SUPFAM" id="SSF103481">
    <property type="entry name" value="Multidrug resistance efflux transporter EmrE"/>
    <property type="match status" value="2"/>
</dbReference>
<keyword evidence="3" id="KW-0444">Lipid biosynthesis</keyword>
<evidence type="ECO:0000256" key="2">
    <source>
        <dbReference type="ARBA" id="ARBA00022475"/>
    </source>
</evidence>
<sequence length="282" mass="29106">MSTTVFLIVLLAALLHATWNALVKGGADKTVSMTAVVLGQGLAGLLCIAAGAPLPDPGCWPWLVSGVVLHIGYQVFLVAAYERGDMTQVYPIARGVAPLIVAGVSALLLGASFSGLEMLSIAMIAIGIASISLVRSTDGLFQGQAAGLALATGVFIAAYSMVDGIGARIAGTALGFYAWLAWINAICYAAMCGMIRPRVLAPAVRNWRILVLGGGASFVAYSLVVYAFTQAPIALVTALRETSIVFALLIGVVVLKEPLNLIKVLATAMTLSGAALLRFAKG</sequence>
<feature type="transmembrane region" description="Helical" evidence="11">
    <location>
        <begin position="35"/>
        <end position="54"/>
    </location>
</feature>
<accession>A0A6I6IUI3</accession>
<evidence type="ECO:0000313" key="13">
    <source>
        <dbReference type="EMBL" id="QGX99391.1"/>
    </source>
</evidence>
<dbReference type="KEGG" id="rom:EI983_14415"/>
<keyword evidence="7" id="KW-0448">Lipopolysaccharide biosynthesis</keyword>
<feature type="transmembrane region" description="Helical" evidence="11">
    <location>
        <begin position="146"/>
        <end position="170"/>
    </location>
</feature>
<feature type="transmembrane region" description="Helical" evidence="11">
    <location>
        <begin position="207"/>
        <end position="227"/>
    </location>
</feature>
<dbReference type="PANTHER" id="PTHR30561:SF9">
    <property type="entry name" value="4-AMINO-4-DEOXY-L-ARABINOSE-PHOSPHOUNDECAPRENOL FLIPPASE SUBUNIT ARNF-RELATED"/>
    <property type="match status" value="1"/>
</dbReference>
<keyword evidence="14" id="KW-1185">Reference proteome</keyword>
<keyword evidence="9" id="KW-0443">Lipid metabolism</keyword>
<dbReference type="AlphaFoldDB" id="A0A6I6IUI3"/>
<feature type="transmembrane region" description="Helical" evidence="11">
    <location>
        <begin position="176"/>
        <end position="195"/>
    </location>
</feature>
<dbReference type="GO" id="GO:0022857">
    <property type="term" value="F:transmembrane transporter activity"/>
    <property type="evidence" value="ECO:0007669"/>
    <property type="project" value="InterPro"/>
</dbReference>
<dbReference type="InterPro" id="IPR037185">
    <property type="entry name" value="EmrE-like"/>
</dbReference>
<protein>
    <recommendedName>
        <fullName evidence="12">EamA domain-containing protein</fullName>
    </recommendedName>
</protein>
<feature type="transmembrane region" description="Helical" evidence="11">
    <location>
        <begin position="118"/>
        <end position="134"/>
    </location>
</feature>
<evidence type="ECO:0000256" key="9">
    <source>
        <dbReference type="ARBA" id="ARBA00023098"/>
    </source>
</evidence>
<evidence type="ECO:0000259" key="12">
    <source>
        <dbReference type="Pfam" id="PF00892"/>
    </source>
</evidence>
<dbReference type="Pfam" id="PF00892">
    <property type="entry name" value="EamA"/>
    <property type="match status" value="2"/>
</dbReference>
<organism evidence="13 14">
    <name type="scientific">Roseovarius faecimaris</name>
    <dbReference type="NCBI Taxonomy" id="2494550"/>
    <lineage>
        <taxon>Bacteria</taxon>
        <taxon>Pseudomonadati</taxon>
        <taxon>Pseudomonadota</taxon>
        <taxon>Alphaproteobacteria</taxon>
        <taxon>Rhodobacterales</taxon>
        <taxon>Roseobacteraceae</taxon>
        <taxon>Roseovarius</taxon>
    </lineage>
</organism>
<evidence type="ECO:0000256" key="7">
    <source>
        <dbReference type="ARBA" id="ARBA00022985"/>
    </source>
</evidence>
<dbReference type="PANTHER" id="PTHR30561">
    <property type="entry name" value="SMR FAMILY PROTON-DEPENDENT DRUG EFFLUX TRANSPORTER SUGE"/>
    <property type="match status" value="1"/>
</dbReference>
<feature type="transmembrane region" description="Helical" evidence="11">
    <location>
        <begin position="233"/>
        <end position="254"/>
    </location>
</feature>
<keyword evidence="10 11" id="KW-0472">Membrane</keyword>
<evidence type="ECO:0000256" key="10">
    <source>
        <dbReference type="ARBA" id="ARBA00023136"/>
    </source>
</evidence>